<protein>
    <submittedName>
        <fullName evidence="3">DNA-binding SARP family transcriptional activator</fullName>
    </submittedName>
</protein>
<dbReference type="InterPro" id="IPR005158">
    <property type="entry name" value="BTAD"/>
</dbReference>
<name>A0A3N5A6S5_9MICO</name>
<comment type="caution">
    <text evidence="3">The sequence shown here is derived from an EMBL/GenBank/DDBJ whole genome shotgun (WGS) entry which is preliminary data.</text>
</comment>
<sequence>MTSSDGGATQVPVARPRHGVPDAPGPRWELGLLGGWLLEGPAGVTADVPMRERRLLGLLALHGRRSRPHLAALLWPDSAPTRAHGNLRAAVWHVQHRHPGLLEGEHGAIRLSPAVRVDVHALRAAIATLEAEGPPPSCEGFLDLLGHDELLPGWDEAWVAEERAPLHQHRLRALETLAGILLERGDLAGALTAAHRAVTLDPLRESAHRALIRVHLEDGNHAEAVRIYRSYRGRVRDELGVEVSPRLVALVAQVHQAAAAPDGRAVGGVSAPQTLALP</sequence>
<dbReference type="PANTHER" id="PTHR35807">
    <property type="entry name" value="TRANSCRIPTIONAL REGULATOR REDD-RELATED"/>
    <property type="match status" value="1"/>
</dbReference>
<dbReference type="EMBL" id="RKRA01000001">
    <property type="protein sequence ID" value="RPF29105.1"/>
    <property type="molecule type" value="Genomic_DNA"/>
</dbReference>
<dbReference type="GO" id="GO:0003677">
    <property type="term" value="F:DNA binding"/>
    <property type="evidence" value="ECO:0007669"/>
    <property type="project" value="UniProtKB-KW"/>
</dbReference>
<dbReference type="SMART" id="SM01043">
    <property type="entry name" value="BTAD"/>
    <property type="match status" value="1"/>
</dbReference>
<dbReference type="InterPro" id="IPR036388">
    <property type="entry name" value="WH-like_DNA-bd_sf"/>
</dbReference>
<evidence type="ECO:0000256" key="1">
    <source>
        <dbReference type="SAM" id="MobiDB-lite"/>
    </source>
</evidence>
<feature type="region of interest" description="Disordered" evidence="1">
    <location>
        <begin position="1"/>
        <end position="24"/>
    </location>
</feature>
<dbReference type="Pfam" id="PF03704">
    <property type="entry name" value="BTAD"/>
    <property type="match status" value="1"/>
</dbReference>
<keyword evidence="3" id="KW-0238">DNA-binding</keyword>
<keyword evidence="4" id="KW-1185">Reference proteome</keyword>
<dbReference type="AlphaFoldDB" id="A0A3N5A6S5"/>
<organism evidence="3 4">
    <name type="scientific">Georgenia muralis</name>
    <dbReference type="NCBI Taxonomy" id="154117"/>
    <lineage>
        <taxon>Bacteria</taxon>
        <taxon>Bacillati</taxon>
        <taxon>Actinomycetota</taxon>
        <taxon>Actinomycetes</taxon>
        <taxon>Micrococcales</taxon>
        <taxon>Bogoriellaceae</taxon>
        <taxon>Georgenia</taxon>
    </lineage>
</organism>
<dbReference type="InterPro" id="IPR011990">
    <property type="entry name" value="TPR-like_helical_dom_sf"/>
</dbReference>
<dbReference type="SUPFAM" id="SSF48452">
    <property type="entry name" value="TPR-like"/>
    <property type="match status" value="1"/>
</dbReference>
<dbReference type="OrthoDB" id="5509004at2"/>
<dbReference type="Gene3D" id="1.10.10.10">
    <property type="entry name" value="Winged helix-like DNA-binding domain superfamily/Winged helix DNA-binding domain"/>
    <property type="match status" value="1"/>
</dbReference>
<reference evidence="3 4" key="1">
    <citation type="submission" date="2018-11" db="EMBL/GenBank/DDBJ databases">
        <title>Sequencing the genomes of 1000 actinobacteria strains.</title>
        <authorList>
            <person name="Klenk H.-P."/>
        </authorList>
    </citation>
    <scope>NUCLEOTIDE SEQUENCE [LARGE SCALE GENOMIC DNA]</scope>
    <source>
        <strain evidence="3 4">DSM 14418</strain>
    </source>
</reference>
<gene>
    <name evidence="3" type="ORF">EDD32_3665</name>
</gene>
<feature type="domain" description="Bacterial transcriptional activator" evidence="2">
    <location>
        <begin position="117"/>
        <end position="255"/>
    </location>
</feature>
<dbReference type="Proteomes" id="UP000280726">
    <property type="component" value="Unassembled WGS sequence"/>
</dbReference>
<evidence type="ECO:0000313" key="3">
    <source>
        <dbReference type="EMBL" id="RPF29105.1"/>
    </source>
</evidence>
<dbReference type="InterPro" id="IPR051677">
    <property type="entry name" value="AfsR-DnrI-RedD_regulator"/>
</dbReference>
<proteinExistence type="predicted"/>
<evidence type="ECO:0000259" key="2">
    <source>
        <dbReference type="SMART" id="SM01043"/>
    </source>
</evidence>
<dbReference type="Gene3D" id="1.25.40.10">
    <property type="entry name" value="Tetratricopeptide repeat domain"/>
    <property type="match status" value="1"/>
</dbReference>
<accession>A0A3N5A6S5</accession>
<evidence type="ECO:0000313" key="4">
    <source>
        <dbReference type="Proteomes" id="UP000280726"/>
    </source>
</evidence>